<dbReference type="PROSITE" id="PS00028">
    <property type="entry name" value="ZINC_FINGER_C2H2_1"/>
    <property type="match status" value="4"/>
</dbReference>
<dbReference type="PANTHER" id="PTHR16515">
    <property type="entry name" value="PR DOMAIN ZINC FINGER PROTEIN"/>
    <property type="match status" value="1"/>
</dbReference>
<keyword evidence="6" id="KW-0805">Transcription regulation</keyword>
<keyword evidence="3" id="KW-0677">Repeat</keyword>
<keyword evidence="7" id="KW-0238">DNA-binding</keyword>
<comment type="caution">
    <text evidence="13">The sequence shown here is derived from an EMBL/GenBank/DDBJ whole genome shotgun (WGS) entry which is preliminary data.</text>
</comment>
<feature type="region of interest" description="Disordered" evidence="11">
    <location>
        <begin position="149"/>
        <end position="178"/>
    </location>
</feature>
<evidence type="ECO:0000259" key="12">
    <source>
        <dbReference type="PROSITE" id="PS50157"/>
    </source>
</evidence>
<protein>
    <submittedName>
        <fullName evidence="13">Putative zinc finger protein</fullName>
    </submittedName>
</protein>
<dbReference type="Proteomes" id="UP000230750">
    <property type="component" value="Unassembled WGS sequence"/>
</dbReference>
<dbReference type="PROSITE" id="PS50157">
    <property type="entry name" value="ZINC_FINGER_C2H2_2"/>
    <property type="match status" value="4"/>
</dbReference>
<dbReference type="FunFam" id="3.30.160.60:FF:000110">
    <property type="entry name" value="Zinc finger protein-like"/>
    <property type="match status" value="1"/>
</dbReference>
<dbReference type="GO" id="GO:0010468">
    <property type="term" value="P:regulation of gene expression"/>
    <property type="evidence" value="ECO:0007669"/>
    <property type="project" value="TreeGrafter"/>
</dbReference>
<evidence type="ECO:0000256" key="10">
    <source>
        <dbReference type="PROSITE-ProRule" id="PRU00042"/>
    </source>
</evidence>
<evidence type="ECO:0000256" key="5">
    <source>
        <dbReference type="ARBA" id="ARBA00022833"/>
    </source>
</evidence>
<dbReference type="AlphaFoldDB" id="A0A2G8JUN4"/>
<evidence type="ECO:0000256" key="3">
    <source>
        <dbReference type="ARBA" id="ARBA00022737"/>
    </source>
</evidence>
<reference evidence="13 14" key="1">
    <citation type="journal article" date="2017" name="PLoS Biol.">
        <title>The sea cucumber genome provides insights into morphological evolution and visceral regeneration.</title>
        <authorList>
            <person name="Zhang X."/>
            <person name="Sun L."/>
            <person name="Yuan J."/>
            <person name="Sun Y."/>
            <person name="Gao Y."/>
            <person name="Zhang L."/>
            <person name="Li S."/>
            <person name="Dai H."/>
            <person name="Hamel J.F."/>
            <person name="Liu C."/>
            <person name="Yu Y."/>
            <person name="Liu S."/>
            <person name="Lin W."/>
            <person name="Guo K."/>
            <person name="Jin S."/>
            <person name="Xu P."/>
            <person name="Storey K.B."/>
            <person name="Huan P."/>
            <person name="Zhang T."/>
            <person name="Zhou Y."/>
            <person name="Zhang J."/>
            <person name="Lin C."/>
            <person name="Li X."/>
            <person name="Xing L."/>
            <person name="Huo D."/>
            <person name="Sun M."/>
            <person name="Wang L."/>
            <person name="Mercier A."/>
            <person name="Li F."/>
            <person name="Yang H."/>
            <person name="Xiang J."/>
        </authorList>
    </citation>
    <scope>NUCLEOTIDE SEQUENCE [LARGE SCALE GENOMIC DNA]</scope>
    <source>
        <strain evidence="13">Shaxun</strain>
        <tissue evidence="13">Muscle</tissue>
    </source>
</reference>
<gene>
    <name evidence="13" type="ORF">BSL78_23713</name>
</gene>
<evidence type="ECO:0000256" key="2">
    <source>
        <dbReference type="ARBA" id="ARBA00022723"/>
    </source>
</evidence>
<dbReference type="InterPro" id="IPR013087">
    <property type="entry name" value="Znf_C2H2_type"/>
</dbReference>
<keyword evidence="4 10" id="KW-0863">Zinc-finger</keyword>
<dbReference type="FunFam" id="3.30.160.60:FF:002716">
    <property type="entry name" value="Zinc finger protein 212"/>
    <property type="match status" value="1"/>
</dbReference>
<dbReference type="GO" id="GO:0003677">
    <property type="term" value="F:DNA binding"/>
    <property type="evidence" value="ECO:0007669"/>
    <property type="project" value="UniProtKB-KW"/>
</dbReference>
<sequence length="186" mass="21224">MQGCREEFTKMANLRAHQEKMHKTLRPHQCPVCKKAFKRSTHLKEHVEIHNPDRKPSDKAPHVCTFCNKTFSKPSLLERHLRSHTGDRPFDCPECGKSFTQKNSLTVHMKTHTKERPFTCNYCGNKFSQKVNMKTHIQRQHSKELAVDKSLQGQGDGSEVNQSCAASGGNSDDTLDIEGVMSRFFP</sequence>
<dbReference type="OrthoDB" id="6910977at2759"/>
<evidence type="ECO:0000313" key="13">
    <source>
        <dbReference type="EMBL" id="PIK39448.1"/>
    </source>
</evidence>
<keyword evidence="8" id="KW-0804">Transcription</keyword>
<dbReference type="FunFam" id="3.30.160.60:FF:001818">
    <property type="entry name" value="GDNF-inducible zinc finger protein 1 isoform X1"/>
    <property type="match status" value="1"/>
</dbReference>
<dbReference type="Gene3D" id="3.30.160.60">
    <property type="entry name" value="Classic Zinc Finger"/>
    <property type="match status" value="4"/>
</dbReference>
<evidence type="ECO:0000256" key="9">
    <source>
        <dbReference type="ARBA" id="ARBA00023242"/>
    </source>
</evidence>
<dbReference type="InterPro" id="IPR036236">
    <property type="entry name" value="Znf_C2H2_sf"/>
</dbReference>
<feature type="domain" description="C2H2-type" evidence="12">
    <location>
        <begin position="62"/>
        <end position="89"/>
    </location>
</feature>
<keyword evidence="5" id="KW-0862">Zinc</keyword>
<dbReference type="GO" id="GO:0008270">
    <property type="term" value="F:zinc ion binding"/>
    <property type="evidence" value="ECO:0007669"/>
    <property type="project" value="UniProtKB-KW"/>
</dbReference>
<evidence type="ECO:0000256" key="7">
    <source>
        <dbReference type="ARBA" id="ARBA00023125"/>
    </source>
</evidence>
<dbReference type="STRING" id="307972.A0A2G8JUN4"/>
<feature type="domain" description="C2H2-type" evidence="12">
    <location>
        <begin position="118"/>
        <end position="146"/>
    </location>
</feature>
<keyword evidence="9" id="KW-0539">Nucleus</keyword>
<keyword evidence="2" id="KW-0479">Metal-binding</keyword>
<name>A0A2G8JUN4_STIJA</name>
<organism evidence="13 14">
    <name type="scientific">Stichopus japonicus</name>
    <name type="common">Sea cucumber</name>
    <dbReference type="NCBI Taxonomy" id="307972"/>
    <lineage>
        <taxon>Eukaryota</taxon>
        <taxon>Metazoa</taxon>
        <taxon>Echinodermata</taxon>
        <taxon>Eleutherozoa</taxon>
        <taxon>Echinozoa</taxon>
        <taxon>Holothuroidea</taxon>
        <taxon>Aspidochirotacea</taxon>
        <taxon>Aspidochirotida</taxon>
        <taxon>Stichopodidae</taxon>
        <taxon>Apostichopus</taxon>
    </lineage>
</organism>
<evidence type="ECO:0000256" key="4">
    <source>
        <dbReference type="ARBA" id="ARBA00022771"/>
    </source>
</evidence>
<comment type="subcellular location">
    <subcellularLocation>
        <location evidence="1">Nucleus</location>
    </subcellularLocation>
</comment>
<feature type="compositionally biased region" description="Polar residues" evidence="11">
    <location>
        <begin position="159"/>
        <end position="172"/>
    </location>
</feature>
<dbReference type="EMBL" id="MRZV01001239">
    <property type="protein sequence ID" value="PIK39448.1"/>
    <property type="molecule type" value="Genomic_DNA"/>
</dbReference>
<dbReference type="SUPFAM" id="SSF57667">
    <property type="entry name" value="beta-beta-alpha zinc fingers"/>
    <property type="match status" value="3"/>
</dbReference>
<evidence type="ECO:0000256" key="6">
    <source>
        <dbReference type="ARBA" id="ARBA00023015"/>
    </source>
</evidence>
<evidence type="ECO:0000256" key="11">
    <source>
        <dbReference type="SAM" id="MobiDB-lite"/>
    </source>
</evidence>
<feature type="domain" description="C2H2-type" evidence="12">
    <location>
        <begin position="90"/>
        <end position="117"/>
    </location>
</feature>
<evidence type="ECO:0000313" key="14">
    <source>
        <dbReference type="Proteomes" id="UP000230750"/>
    </source>
</evidence>
<evidence type="ECO:0000256" key="1">
    <source>
        <dbReference type="ARBA" id="ARBA00004123"/>
    </source>
</evidence>
<dbReference type="InterPro" id="IPR050331">
    <property type="entry name" value="Zinc_finger"/>
</dbReference>
<proteinExistence type="predicted"/>
<evidence type="ECO:0000256" key="8">
    <source>
        <dbReference type="ARBA" id="ARBA00023163"/>
    </source>
</evidence>
<dbReference type="PANTHER" id="PTHR16515:SF49">
    <property type="entry name" value="GASTRULA ZINC FINGER PROTEIN XLCGF49.1-LIKE-RELATED"/>
    <property type="match status" value="1"/>
</dbReference>
<dbReference type="FunFam" id="3.30.160.60:FF:000072">
    <property type="entry name" value="zinc finger protein 143 isoform X1"/>
    <property type="match status" value="1"/>
</dbReference>
<dbReference type="Pfam" id="PF00096">
    <property type="entry name" value="zf-C2H2"/>
    <property type="match status" value="4"/>
</dbReference>
<dbReference type="GO" id="GO:0005634">
    <property type="term" value="C:nucleus"/>
    <property type="evidence" value="ECO:0007669"/>
    <property type="project" value="UniProtKB-SubCell"/>
</dbReference>
<accession>A0A2G8JUN4</accession>
<feature type="domain" description="C2H2-type" evidence="12">
    <location>
        <begin position="28"/>
        <end position="55"/>
    </location>
</feature>
<dbReference type="SMART" id="SM00355">
    <property type="entry name" value="ZnF_C2H2"/>
    <property type="match status" value="5"/>
</dbReference>
<keyword evidence="14" id="KW-1185">Reference proteome</keyword>